<accession>A0A543FUY6</accession>
<dbReference type="FunFam" id="3.40.640.10:FF:000004">
    <property type="entry name" value="Acetylornithine aminotransferase"/>
    <property type="match status" value="1"/>
</dbReference>
<sequence length="420" mass="44646">MSDVDATDTAFWHPFAAMGAVRHGEFVVTRGEDVWLWDEAGNRYLDATASLWCVNVGHGRREIAEAVAAQMSELATYHTFTDFANRPALELTRRLAGLAPVPGAKIFLVNGGGEAIDTAAKIAREYFARTGQPERTVLVSRRHAYHGTHGFGTALAGIPANRLAAPFVPDVVQVEWDDPEALDAEIERIGPGRVAAFFVEPVIGAGGVYPPPPGYIERVREICTRHGVLLVIDSVICGFGRLGDWFGVDRFGIVPDLVTFAKGITSGYVQLGGVVAHERVAEPFFADGAPPFRHGATYSGHPTACAAALANLDVMENEGLLKRADGLELPLHEAVQSLADHPLVAEARGGTGVLAAIELDPERLAANPALPAAVAAGARRRGVLVRPMVSAVAVSPPLTFTEGHIELLTEALRGGLDDAK</sequence>
<protein>
    <submittedName>
        <fullName evidence="5">Adenosylmethionine-8-amino-7-oxononanoate aminotransferase</fullName>
    </submittedName>
</protein>
<comment type="caution">
    <text evidence="5">The sequence shown here is derived from an EMBL/GenBank/DDBJ whole genome shotgun (WGS) entry which is preliminary data.</text>
</comment>
<evidence type="ECO:0000313" key="5">
    <source>
        <dbReference type="EMBL" id="TQM37554.1"/>
    </source>
</evidence>
<dbReference type="Gene3D" id="3.40.640.10">
    <property type="entry name" value="Type I PLP-dependent aspartate aminotransferase-like (Major domain)"/>
    <property type="match status" value="1"/>
</dbReference>
<keyword evidence="6" id="KW-1185">Reference proteome</keyword>
<dbReference type="EMBL" id="VFPH01000002">
    <property type="protein sequence ID" value="TQM37554.1"/>
    <property type="molecule type" value="Genomic_DNA"/>
</dbReference>
<dbReference type="Proteomes" id="UP000319818">
    <property type="component" value="Unassembled WGS sequence"/>
</dbReference>
<dbReference type="InterPro" id="IPR005814">
    <property type="entry name" value="Aminotrans_3"/>
</dbReference>
<keyword evidence="3 4" id="KW-0663">Pyridoxal phosphate</keyword>
<evidence type="ECO:0000256" key="1">
    <source>
        <dbReference type="ARBA" id="ARBA00001933"/>
    </source>
</evidence>
<keyword evidence="5" id="KW-0032">Aminotransferase</keyword>
<dbReference type="CDD" id="cd00610">
    <property type="entry name" value="OAT_like"/>
    <property type="match status" value="1"/>
</dbReference>
<organism evidence="5 6">
    <name type="scientific">Pseudonocardia cypriaca</name>
    <dbReference type="NCBI Taxonomy" id="882449"/>
    <lineage>
        <taxon>Bacteria</taxon>
        <taxon>Bacillati</taxon>
        <taxon>Actinomycetota</taxon>
        <taxon>Actinomycetes</taxon>
        <taxon>Pseudonocardiales</taxon>
        <taxon>Pseudonocardiaceae</taxon>
        <taxon>Pseudonocardia</taxon>
    </lineage>
</organism>
<dbReference type="InterPro" id="IPR015422">
    <property type="entry name" value="PyrdxlP-dep_Trfase_small"/>
</dbReference>
<dbReference type="PIRSF" id="PIRSF000521">
    <property type="entry name" value="Transaminase_4ab_Lys_Orn"/>
    <property type="match status" value="1"/>
</dbReference>
<dbReference type="OrthoDB" id="9801834at2"/>
<dbReference type="SUPFAM" id="SSF53383">
    <property type="entry name" value="PLP-dependent transferases"/>
    <property type="match status" value="1"/>
</dbReference>
<comment type="cofactor">
    <cofactor evidence="1">
        <name>pyridoxal 5'-phosphate</name>
        <dbReference type="ChEBI" id="CHEBI:597326"/>
    </cofactor>
</comment>
<reference evidence="5 6" key="1">
    <citation type="submission" date="2019-06" db="EMBL/GenBank/DDBJ databases">
        <title>Sequencing the genomes of 1000 actinobacteria strains.</title>
        <authorList>
            <person name="Klenk H.-P."/>
        </authorList>
    </citation>
    <scope>NUCLEOTIDE SEQUENCE [LARGE SCALE GENOMIC DNA]</scope>
    <source>
        <strain evidence="5 6">DSM 45511</strain>
    </source>
</reference>
<evidence type="ECO:0000256" key="3">
    <source>
        <dbReference type="ARBA" id="ARBA00022898"/>
    </source>
</evidence>
<gene>
    <name evidence="5" type="ORF">FB388_4771</name>
</gene>
<comment type="similarity">
    <text evidence="2 4">Belongs to the class-III pyridoxal-phosphate-dependent aminotransferase family.</text>
</comment>
<dbReference type="Pfam" id="PF00202">
    <property type="entry name" value="Aminotran_3"/>
    <property type="match status" value="1"/>
</dbReference>
<proteinExistence type="inferred from homology"/>
<dbReference type="RefSeq" id="WP_142104362.1">
    <property type="nucleotide sequence ID" value="NZ_VFPH01000002.1"/>
</dbReference>
<evidence type="ECO:0000256" key="2">
    <source>
        <dbReference type="ARBA" id="ARBA00008954"/>
    </source>
</evidence>
<dbReference type="Gene3D" id="3.90.1150.10">
    <property type="entry name" value="Aspartate Aminotransferase, domain 1"/>
    <property type="match status" value="1"/>
</dbReference>
<keyword evidence="5" id="KW-0808">Transferase</keyword>
<dbReference type="PANTHER" id="PTHR43094">
    <property type="entry name" value="AMINOTRANSFERASE"/>
    <property type="match status" value="1"/>
</dbReference>
<dbReference type="InterPro" id="IPR015421">
    <property type="entry name" value="PyrdxlP-dep_Trfase_major"/>
</dbReference>
<name>A0A543FUY6_9PSEU</name>
<dbReference type="GO" id="GO:0030170">
    <property type="term" value="F:pyridoxal phosphate binding"/>
    <property type="evidence" value="ECO:0007669"/>
    <property type="project" value="InterPro"/>
</dbReference>
<dbReference type="InterPro" id="IPR015424">
    <property type="entry name" value="PyrdxlP-dep_Trfase"/>
</dbReference>
<dbReference type="AlphaFoldDB" id="A0A543FUY6"/>
<dbReference type="GO" id="GO:0008483">
    <property type="term" value="F:transaminase activity"/>
    <property type="evidence" value="ECO:0007669"/>
    <property type="project" value="UniProtKB-KW"/>
</dbReference>
<evidence type="ECO:0000313" key="6">
    <source>
        <dbReference type="Proteomes" id="UP000319818"/>
    </source>
</evidence>
<evidence type="ECO:0000256" key="4">
    <source>
        <dbReference type="RuleBase" id="RU003560"/>
    </source>
</evidence>
<dbReference type="PANTHER" id="PTHR43094:SF1">
    <property type="entry name" value="AMINOTRANSFERASE CLASS-III"/>
    <property type="match status" value="1"/>
</dbReference>